<proteinExistence type="predicted"/>
<evidence type="ECO:0000256" key="1">
    <source>
        <dbReference type="SAM" id="MobiDB-lite"/>
    </source>
</evidence>
<feature type="transmembrane region" description="Helical" evidence="2">
    <location>
        <begin position="78"/>
        <end position="99"/>
    </location>
</feature>
<protein>
    <submittedName>
        <fullName evidence="3">Unannotated protein</fullName>
    </submittedName>
</protein>
<gene>
    <name evidence="3" type="ORF">UFOPK3268_01054</name>
</gene>
<sequence length="100" mass="11036">MTPDPDEWQLDEDFISAAAASELTAEERADKAARIRYNHERLAAQGQVLRPSGGAQSRSDRSKSPRTRRSRVLGIPPWVLYATTLLLVAGFVAAAVQVFR</sequence>
<dbReference type="EMBL" id="CAFBIZ010000132">
    <property type="protein sequence ID" value="CAB4850687.1"/>
    <property type="molecule type" value="Genomic_DNA"/>
</dbReference>
<organism evidence="3">
    <name type="scientific">freshwater metagenome</name>
    <dbReference type="NCBI Taxonomy" id="449393"/>
    <lineage>
        <taxon>unclassified sequences</taxon>
        <taxon>metagenomes</taxon>
        <taxon>ecological metagenomes</taxon>
    </lineage>
</organism>
<keyword evidence="2" id="KW-0812">Transmembrane</keyword>
<dbReference type="AlphaFoldDB" id="A0A6J7BY11"/>
<reference evidence="3" key="1">
    <citation type="submission" date="2020-05" db="EMBL/GenBank/DDBJ databases">
        <authorList>
            <person name="Chiriac C."/>
            <person name="Salcher M."/>
            <person name="Ghai R."/>
            <person name="Kavagutti S V."/>
        </authorList>
    </citation>
    <scope>NUCLEOTIDE SEQUENCE</scope>
</reference>
<evidence type="ECO:0000313" key="3">
    <source>
        <dbReference type="EMBL" id="CAB4850687.1"/>
    </source>
</evidence>
<accession>A0A6J7BY11</accession>
<name>A0A6J7BY11_9ZZZZ</name>
<evidence type="ECO:0000256" key="2">
    <source>
        <dbReference type="SAM" id="Phobius"/>
    </source>
</evidence>
<feature type="region of interest" description="Disordered" evidence="1">
    <location>
        <begin position="43"/>
        <end position="69"/>
    </location>
</feature>
<keyword evidence="2" id="KW-1133">Transmembrane helix</keyword>
<keyword evidence="2" id="KW-0472">Membrane</keyword>